<dbReference type="NCBIfam" id="TIGR04056">
    <property type="entry name" value="OMP_RagA_SusC"/>
    <property type="match status" value="1"/>
</dbReference>
<dbReference type="InterPro" id="IPR039426">
    <property type="entry name" value="TonB-dep_rcpt-like"/>
</dbReference>
<feature type="domain" description="TonB-dependent receptor-like beta-barrel" evidence="11">
    <location>
        <begin position="407"/>
        <end position="830"/>
    </location>
</feature>
<keyword evidence="14" id="KW-1185">Reference proteome</keyword>
<evidence type="ECO:0000313" key="13">
    <source>
        <dbReference type="EMBL" id="MDT0632809.1"/>
    </source>
</evidence>
<evidence type="ECO:0000256" key="1">
    <source>
        <dbReference type="ARBA" id="ARBA00004571"/>
    </source>
</evidence>
<evidence type="ECO:0000256" key="10">
    <source>
        <dbReference type="SAM" id="SignalP"/>
    </source>
</evidence>
<comment type="similarity">
    <text evidence="8 9">Belongs to the TonB-dependent receptor family.</text>
</comment>
<dbReference type="RefSeq" id="WP_311665071.1">
    <property type="nucleotide sequence ID" value="NZ_JAVRHT010000038.1"/>
</dbReference>
<dbReference type="Pfam" id="PF00593">
    <property type="entry name" value="TonB_dep_Rec_b-barrel"/>
    <property type="match status" value="1"/>
</dbReference>
<dbReference type="InterPro" id="IPR023997">
    <property type="entry name" value="TonB-dep_OMP_SusC/RagA_CS"/>
</dbReference>
<accession>A0ABU3BU42</accession>
<dbReference type="NCBIfam" id="TIGR04057">
    <property type="entry name" value="SusC_RagA_signa"/>
    <property type="match status" value="1"/>
</dbReference>
<keyword evidence="3 8" id="KW-1134">Transmembrane beta strand</keyword>
<dbReference type="EMBL" id="JAVRHT010000038">
    <property type="protein sequence ID" value="MDT0632809.1"/>
    <property type="molecule type" value="Genomic_DNA"/>
</dbReference>
<dbReference type="Proteomes" id="UP001267426">
    <property type="component" value="Unassembled WGS sequence"/>
</dbReference>
<evidence type="ECO:0000259" key="11">
    <source>
        <dbReference type="Pfam" id="PF00593"/>
    </source>
</evidence>
<keyword evidence="5 9" id="KW-0798">TonB box</keyword>
<evidence type="ECO:0000256" key="6">
    <source>
        <dbReference type="ARBA" id="ARBA00023136"/>
    </source>
</evidence>
<feature type="signal peptide" evidence="10">
    <location>
        <begin position="1"/>
        <end position="25"/>
    </location>
</feature>
<dbReference type="InterPro" id="IPR008969">
    <property type="entry name" value="CarboxyPept-like_regulatory"/>
</dbReference>
<gene>
    <name evidence="13" type="ORF">RM540_13705</name>
</gene>
<name>A0ABU3BU42_9BACT</name>
<sequence length="1044" mass="111556">MLFATRVALATGLLVLLAAAHPARAQERAVTGTVTDAETGAPLAGVNVVAGTPPVGTSTDADGGYRLDVPAGADSLVFSFIGYERLAVAVDGRAVVDVALAPASRVFDDVVVTALGIEREERELGYSVQQIDAADLQEADTGNLVSALSGRVAGAQVIDTGGAPGQGARIILRGITSLDPNADNQPLFVVDGVPIDNSTDSGAEGFNSRGFSNRAVDLNPNDVASVNVLKGAAATTLYGVRAANGAVIVTTKRGRAGTTRVEVTSEVGAEGVNRTPEVQQVYTQGFGGAYDPTSFWCCWGAPIDEARQVTPDLQFYNNWEQAYQTGYTVENNVSVSGGTDAASFYASVGRLDNGGVLPFSDWARTSARLSGAVQPSAAFRFGGTLNYVNSGGDRVFADRFNERLVYWTPNQDVAQYIKPNGTMFGYYGSDDNVGTNALYDARFATYNDDVDRLIGSVNAGYTFAEGVDVTYRLGVDTYSDSRFETLQGPQGIAGENALDSEGEVGETRISSRDLTSTLNVSLSRRFGDKLQADLLLGNDVFGRSYDRVNVSGSDLTIPNFYTLSNARDLTTSQFVRDQRLVGLYGDLKLAYDETLYLSLTGRNDWTSTLPVESRSFFYPSLSLAYVFTETLGSSPVLEFGKVRASFSQVGKDAPPYATNVTFVSPGAFPLDGQTGFTQSGVLGSPDLKPERTTSFEAGVDLRFLGGRVGLDATYYNATSRDQIIPVPISNATGFSRFITNAGSIRNTGVELVLNAAVVETSDVGWDVTANFARNRNEVVEIREGIETIEVGRQSGYAGSTAYLRLLPDAPYGAIYGTSYARYYAPGEDADPLELDPDRPLLIGADGFPVVDRTLRILGNMTPDWIGGLLNRVRYKNVELSALIDVSFGAEKYSQFNNFFAAFGIPEYTLDREDTMVFEGTTADGQPNAQPVYLGQGAGPDGRDYGAGYYRNTYRASTENSVFDASYVKLRNVSLAYGLPASLVGRAGIDRARIRLAVNNVVLWSPYPYWDPEVTSAGSGSNATGFSGLAHPGVASYTLTLELGI</sequence>
<evidence type="ECO:0000256" key="4">
    <source>
        <dbReference type="ARBA" id="ARBA00022692"/>
    </source>
</evidence>
<evidence type="ECO:0000256" key="7">
    <source>
        <dbReference type="ARBA" id="ARBA00023237"/>
    </source>
</evidence>
<comment type="caution">
    <text evidence="13">The sequence shown here is derived from an EMBL/GenBank/DDBJ whole genome shotgun (WGS) entry which is preliminary data.</text>
</comment>
<evidence type="ECO:0000256" key="5">
    <source>
        <dbReference type="ARBA" id="ARBA00023077"/>
    </source>
</evidence>
<dbReference type="PROSITE" id="PS52016">
    <property type="entry name" value="TONB_DEPENDENT_REC_3"/>
    <property type="match status" value="1"/>
</dbReference>
<dbReference type="Pfam" id="PF07715">
    <property type="entry name" value="Plug"/>
    <property type="match status" value="1"/>
</dbReference>
<comment type="subcellular location">
    <subcellularLocation>
        <location evidence="1 8">Cell outer membrane</location>
        <topology evidence="1 8">Multi-pass membrane protein</topology>
    </subcellularLocation>
</comment>
<keyword evidence="10" id="KW-0732">Signal</keyword>
<feature type="domain" description="TonB-dependent receptor plug" evidence="12">
    <location>
        <begin position="122"/>
        <end position="246"/>
    </location>
</feature>
<dbReference type="SUPFAM" id="SSF49464">
    <property type="entry name" value="Carboxypeptidase regulatory domain-like"/>
    <property type="match status" value="1"/>
</dbReference>
<evidence type="ECO:0000256" key="9">
    <source>
        <dbReference type="RuleBase" id="RU003357"/>
    </source>
</evidence>
<evidence type="ECO:0000313" key="14">
    <source>
        <dbReference type="Proteomes" id="UP001267426"/>
    </source>
</evidence>
<dbReference type="InterPro" id="IPR023996">
    <property type="entry name" value="TonB-dep_OMP_SusC/RagA"/>
</dbReference>
<dbReference type="Gene3D" id="2.60.40.1120">
    <property type="entry name" value="Carboxypeptidase-like, regulatory domain"/>
    <property type="match status" value="1"/>
</dbReference>
<dbReference type="Pfam" id="PF13715">
    <property type="entry name" value="CarbopepD_reg_2"/>
    <property type="match status" value="1"/>
</dbReference>
<organism evidence="13 14">
    <name type="scientific">Rubrivirga litoralis</name>
    <dbReference type="NCBI Taxonomy" id="3075598"/>
    <lineage>
        <taxon>Bacteria</taxon>
        <taxon>Pseudomonadati</taxon>
        <taxon>Rhodothermota</taxon>
        <taxon>Rhodothermia</taxon>
        <taxon>Rhodothermales</taxon>
        <taxon>Rubricoccaceae</taxon>
        <taxon>Rubrivirga</taxon>
    </lineage>
</organism>
<dbReference type="InterPro" id="IPR012910">
    <property type="entry name" value="Plug_dom"/>
</dbReference>
<evidence type="ECO:0000259" key="12">
    <source>
        <dbReference type="Pfam" id="PF07715"/>
    </source>
</evidence>
<dbReference type="Gene3D" id="2.170.130.10">
    <property type="entry name" value="TonB-dependent receptor, plug domain"/>
    <property type="match status" value="1"/>
</dbReference>
<dbReference type="InterPro" id="IPR000531">
    <property type="entry name" value="Beta-barrel_TonB"/>
</dbReference>
<evidence type="ECO:0000256" key="2">
    <source>
        <dbReference type="ARBA" id="ARBA00022448"/>
    </source>
</evidence>
<evidence type="ECO:0000256" key="3">
    <source>
        <dbReference type="ARBA" id="ARBA00022452"/>
    </source>
</evidence>
<dbReference type="SUPFAM" id="SSF56935">
    <property type="entry name" value="Porins"/>
    <property type="match status" value="1"/>
</dbReference>
<keyword evidence="2 8" id="KW-0813">Transport</keyword>
<dbReference type="InterPro" id="IPR036942">
    <property type="entry name" value="Beta-barrel_TonB_sf"/>
</dbReference>
<keyword evidence="4 8" id="KW-0812">Transmembrane</keyword>
<feature type="chain" id="PRO_5046589745" evidence="10">
    <location>
        <begin position="26"/>
        <end position="1044"/>
    </location>
</feature>
<dbReference type="InterPro" id="IPR037066">
    <property type="entry name" value="Plug_dom_sf"/>
</dbReference>
<protein>
    <submittedName>
        <fullName evidence="13">SusC/RagA family TonB-linked outer membrane protein</fullName>
    </submittedName>
</protein>
<reference evidence="13 14" key="1">
    <citation type="submission" date="2023-09" db="EMBL/GenBank/DDBJ databases">
        <authorList>
            <person name="Rey-Velasco X."/>
        </authorList>
    </citation>
    <scope>NUCLEOTIDE SEQUENCE [LARGE SCALE GENOMIC DNA]</scope>
    <source>
        <strain evidence="13 14">F394</strain>
    </source>
</reference>
<keyword evidence="7 8" id="KW-0998">Cell outer membrane</keyword>
<evidence type="ECO:0000256" key="8">
    <source>
        <dbReference type="PROSITE-ProRule" id="PRU01360"/>
    </source>
</evidence>
<dbReference type="Gene3D" id="2.40.170.20">
    <property type="entry name" value="TonB-dependent receptor, beta-barrel domain"/>
    <property type="match status" value="1"/>
</dbReference>
<proteinExistence type="inferred from homology"/>
<keyword evidence="6 8" id="KW-0472">Membrane</keyword>